<dbReference type="SMART" id="SM00343">
    <property type="entry name" value="ZnF_C2HC"/>
    <property type="match status" value="2"/>
</dbReference>
<proteinExistence type="predicted"/>
<dbReference type="HOGENOM" id="CLU_067604_2_0_1"/>
<dbReference type="RefSeq" id="XP_007389476.1">
    <property type="nucleotide sequence ID" value="XM_007389414.1"/>
</dbReference>
<dbReference type="OMA" id="AMINKCH"/>
<feature type="domain" description="CCHC-type" evidence="3">
    <location>
        <begin position="122"/>
        <end position="138"/>
    </location>
</feature>
<evidence type="ECO:0000259" key="3">
    <source>
        <dbReference type="SMART" id="SM00343"/>
    </source>
</evidence>
<reference evidence="5" key="1">
    <citation type="journal article" date="2012" name="Science">
        <title>The Paleozoic origin of enzymatic lignin decomposition reconstructed from 31 fungal genomes.</title>
        <authorList>
            <person name="Floudas D."/>
            <person name="Binder M."/>
            <person name="Riley R."/>
            <person name="Barry K."/>
            <person name="Blanchette R.A."/>
            <person name="Henrissat B."/>
            <person name="Martinez A.T."/>
            <person name="Otillar R."/>
            <person name="Spatafora J.W."/>
            <person name="Yadav J.S."/>
            <person name="Aerts A."/>
            <person name="Benoit I."/>
            <person name="Boyd A."/>
            <person name="Carlson A."/>
            <person name="Copeland A."/>
            <person name="Coutinho P.M."/>
            <person name="de Vries R.P."/>
            <person name="Ferreira P."/>
            <person name="Findley K."/>
            <person name="Foster B."/>
            <person name="Gaskell J."/>
            <person name="Glotzer D."/>
            <person name="Gorecki P."/>
            <person name="Heitman J."/>
            <person name="Hesse C."/>
            <person name="Hori C."/>
            <person name="Igarashi K."/>
            <person name="Jurgens J.A."/>
            <person name="Kallen N."/>
            <person name="Kersten P."/>
            <person name="Kohler A."/>
            <person name="Kuees U."/>
            <person name="Kumar T.K.A."/>
            <person name="Kuo A."/>
            <person name="LaButti K."/>
            <person name="Larrondo L.F."/>
            <person name="Lindquist E."/>
            <person name="Ling A."/>
            <person name="Lombard V."/>
            <person name="Lucas S."/>
            <person name="Lundell T."/>
            <person name="Martin R."/>
            <person name="McLaughlin D.J."/>
            <person name="Morgenstern I."/>
            <person name="Morin E."/>
            <person name="Murat C."/>
            <person name="Nagy L.G."/>
            <person name="Nolan M."/>
            <person name="Ohm R.A."/>
            <person name="Patyshakuliyeva A."/>
            <person name="Rokas A."/>
            <person name="Ruiz-Duenas F.J."/>
            <person name="Sabat G."/>
            <person name="Salamov A."/>
            <person name="Samejima M."/>
            <person name="Schmutz J."/>
            <person name="Slot J.C."/>
            <person name="St John F."/>
            <person name="Stenlid J."/>
            <person name="Sun H."/>
            <person name="Sun S."/>
            <person name="Syed K."/>
            <person name="Tsang A."/>
            <person name="Wiebenga A."/>
            <person name="Young D."/>
            <person name="Pisabarro A."/>
            <person name="Eastwood D.C."/>
            <person name="Martin F."/>
            <person name="Cullen D."/>
            <person name="Grigoriev I.V."/>
            <person name="Hibbett D.S."/>
        </authorList>
    </citation>
    <scope>NUCLEOTIDE SEQUENCE [LARGE SCALE GENOMIC DNA]</scope>
    <source>
        <strain evidence="5">HHB-11173 SS5</strain>
    </source>
</reference>
<dbReference type="GO" id="GO:0003676">
    <property type="term" value="F:nucleic acid binding"/>
    <property type="evidence" value="ECO:0007669"/>
    <property type="project" value="InterPro"/>
</dbReference>
<dbReference type="GO" id="GO:0006397">
    <property type="term" value="P:mRNA processing"/>
    <property type="evidence" value="ECO:0007669"/>
    <property type="project" value="UniProtKB-KW"/>
</dbReference>
<dbReference type="Proteomes" id="UP000054196">
    <property type="component" value="Unassembled WGS sequence"/>
</dbReference>
<dbReference type="EMBL" id="JH687661">
    <property type="protein sequence ID" value="EIN03296.1"/>
    <property type="molecule type" value="Genomic_DNA"/>
</dbReference>
<dbReference type="InterPro" id="IPR036875">
    <property type="entry name" value="Znf_CCHC_sf"/>
</dbReference>
<accession>R7S227</accession>
<name>R7S227_PUNST</name>
<organism evidence="4 5">
    <name type="scientific">Punctularia strigosozonata (strain HHB-11173)</name>
    <name type="common">White-rot fungus</name>
    <dbReference type="NCBI Taxonomy" id="741275"/>
    <lineage>
        <taxon>Eukaryota</taxon>
        <taxon>Fungi</taxon>
        <taxon>Dikarya</taxon>
        <taxon>Basidiomycota</taxon>
        <taxon>Agaricomycotina</taxon>
        <taxon>Agaricomycetes</taxon>
        <taxon>Corticiales</taxon>
        <taxon>Punctulariaceae</taxon>
        <taxon>Punctularia</taxon>
    </lineage>
</organism>
<feature type="non-terminal residue" evidence="4">
    <location>
        <position position="204"/>
    </location>
</feature>
<evidence type="ECO:0000313" key="5">
    <source>
        <dbReference type="Proteomes" id="UP000054196"/>
    </source>
</evidence>
<evidence type="ECO:0000256" key="2">
    <source>
        <dbReference type="SAM" id="MobiDB-lite"/>
    </source>
</evidence>
<dbReference type="OrthoDB" id="3045645at2759"/>
<feature type="region of interest" description="Disordered" evidence="2">
    <location>
        <begin position="166"/>
        <end position="204"/>
    </location>
</feature>
<feature type="domain" description="CCHC-type" evidence="3">
    <location>
        <begin position="142"/>
        <end position="158"/>
    </location>
</feature>
<dbReference type="InterPro" id="IPR005162">
    <property type="entry name" value="Retrotrans_gag_dom"/>
</dbReference>
<protein>
    <recommendedName>
        <fullName evidence="3">CCHC-type domain-containing protein</fullName>
    </recommendedName>
</protein>
<dbReference type="GO" id="GO:0008270">
    <property type="term" value="F:zinc ion binding"/>
    <property type="evidence" value="ECO:0007669"/>
    <property type="project" value="InterPro"/>
</dbReference>
<evidence type="ECO:0000256" key="1">
    <source>
        <dbReference type="ARBA" id="ARBA00022664"/>
    </source>
</evidence>
<dbReference type="Gene3D" id="4.10.60.10">
    <property type="entry name" value="Zinc finger, CCHC-type"/>
    <property type="match status" value="1"/>
</dbReference>
<dbReference type="GeneID" id="18885818"/>
<dbReference type="InterPro" id="IPR001878">
    <property type="entry name" value="Znf_CCHC"/>
</dbReference>
<dbReference type="KEGG" id="psq:PUNSTDRAFT_78417"/>
<sequence>MKHLTQGKGTVAEYISEFREIQGQTEYSKEDLLSRFWDGLSDSMKDDLSKSSLPIETLDNCMNSAATLDRRIRQRQAEKRGVRIQAPFASSTVSHTPARDPMAMDIDATRTVQSYIDFMRGKCYGCGSKDHIKRDGNHERDVCNHCHKTGHRSTVCRSKYFGRPSTPAQFAPPARVRATDQPAASTSTAPPASPHAEGEVSMMT</sequence>
<dbReference type="SUPFAM" id="SSF57756">
    <property type="entry name" value="Retrovirus zinc finger-like domains"/>
    <property type="match status" value="1"/>
</dbReference>
<dbReference type="Pfam" id="PF03732">
    <property type="entry name" value="Retrotrans_gag"/>
    <property type="match status" value="1"/>
</dbReference>
<dbReference type="eggNOG" id="ENOG502S3G3">
    <property type="taxonomic scope" value="Eukaryota"/>
</dbReference>
<dbReference type="AlphaFoldDB" id="R7S227"/>
<gene>
    <name evidence="4" type="ORF">PUNSTDRAFT_78417</name>
</gene>
<evidence type="ECO:0000313" key="4">
    <source>
        <dbReference type="EMBL" id="EIN03296.1"/>
    </source>
</evidence>
<keyword evidence="1" id="KW-0507">mRNA processing</keyword>
<keyword evidence="5" id="KW-1185">Reference proteome</keyword>